<gene>
    <name evidence="1" type="ORF">A3F47_00435</name>
</gene>
<proteinExistence type="predicted"/>
<evidence type="ECO:0000313" key="2">
    <source>
        <dbReference type="Proteomes" id="UP000179214"/>
    </source>
</evidence>
<reference evidence="1 2" key="1">
    <citation type="journal article" date="2016" name="Nat. Commun.">
        <title>Thousands of microbial genomes shed light on interconnected biogeochemical processes in an aquifer system.</title>
        <authorList>
            <person name="Anantharaman K."/>
            <person name="Brown C.T."/>
            <person name="Hug L.A."/>
            <person name="Sharon I."/>
            <person name="Castelle C.J."/>
            <person name="Probst A.J."/>
            <person name="Thomas B.C."/>
            <person name="Singh A."/>
            <person name="Wilkins M.J."/>
            <person name="Karaoz U."/>
            <person name="Brodie E.L."/>
            <person name="Williams K.H."/>
            <person name="Hubbard S.S."/>
            <person name="Banfield J.F."/>
        </authorList>
    </citation>
    <scope>NUCLEOTIDE SEQUENCE [LARGE SCALE GENOMIC DNA]</scope>
</reference>
<protein>
    <submittedName>
        <fullName evidence="1">Uncharacterized protein</fullName>
    </submittedName>
</protein>
<sequence length="85" mass="9498">MYLEIVTSGNFGRVSDAFIGPFESEKERAEFANQWMEIFGSGNPRAPKSIIVKRNKLSKYQTAMSPGNARVLLACCRIMKGLIEP</sequence>
<dbReference type="Proteomes" id="UP000179214">
    <property type="component" value="Unassembled WGS sequence"/>
</dbReference>
<comment type="caution">
    <text evidence="1">The sequence shown here is derived from an EMBL/GenBank/DDBJ whole genome shotgun (WGS) entry which is preliminary data.</text>
</comment>
<accession>A0A1G2I7E0</accession>
<name>A0A1G2I7E0_9BACT</name>
<organism evidence="1 2">
    <name type="scientific">Candidatus Staskawiczbacteria bacterium RIFCSPHIGHO2_12_FULL_38_11</name>
    <dbReference type="NCBI Taxonomy" id="1802209"/>
    <lineage>
        <taxon>Bacteria</taxon>
        <taxon>Candidatus Staskawicziibacteriota</taxon>
    </lineage>
</organism>
<evidence type="ECO:0000313" key="1">
    <source>
        <dbReference type="EMBL" id="OGZ70734.1"/>
    </source>
</evidence>
<dbReference type="AlphaFoldDB" id="A0A1G2I7E0"/>
<dbReference type="EMBL" id="MHOV01000003">
    <property type="protein sequence ID" value="OGZ70734.1"/>
    <property type="molecule type" value="Genomic_DNA"/>
</dbReference>